<feature type="domain" description="PNPLA" evidence="4">
    <location>
        <begin position="1"/>
        <end position="162"/>
    </location>
</feature>
<evidence type="ECO:0000313" key="5">
    <source>
        <dbReference type="EMBL" id="SVA52387.1"/>
    </source>
</evidence>
<keyword evidence="3" id="KW-0443">Lipid metabolism</keyword>
<name>A0A381WKA9_9ZZZZ</name>
<accession>A0A381WKA9</accession>
<dbReference type="PROSITE" id="PS51635">
    <property type="entry name" value="PNPLA"/>
    <property type="match status" value="1"/>
</dbReference>
<sequence length="230" mass="25347">MIAGTSAGSTIGAMYAATGDPDWVENRFREFLVSDAFKGLRSRKLLKDRNPGSVLEQIAKKVKEHYVIMMGLNRKSFINKEPLQAAISFLIPVKTFEELIIPLKVIATDIRSGEDMVHDSGDLVEAIVQSSSIPGFVLPTTNGDRTIVDGGVSMPIPVPVIKNSCELTIAVDVSKYQLGSFEDPNILEIIKRSDIITSLRLKSRLAAEADFVIRPDVVGLHWSDFDQFDI</sequence>
<dbReference type="AlphaFoldDB" id="A0A381WKA9"/>
<dbReference type="Pfam" id="PF01734">
    <property type="entry name" value="Patatin"/>
    <property type="match status" value="1"/>
</dbReference>
<dbReference type="InterPro" id="IPR002641">
    <property type="entry name" value="PNPLA_dom"/>
</dbReference>
<dbReference type="GO" id="GO:0016787">
    <property type="term" value="F:hydrolase activity"/>
    <property type="evidence" value="ECO:0007669"/>
    <property type="project" value="UniProtKB-KW"/>
</dbReference>
<feature type="non-terminal residue" evidence="5">
    <location>
        <position position="230"/>
    </location>
</feature>
<keyword evidence="1" id="KW-0378">Hydrolase</keyword>
<dbReference type="InterPro" id="IPR050301">
    <property type="entry name" value="NTE"/>
</dbReference>
<dbReference type="EMBL" id="UINC01011937">
    <property type="protein sequence ID" value="SVA52387.1"/>
    <property type="molecule type" value="Genomic_DNA"/>
</dbReference>
<evidence type="ECO:0000256" key="1">
    <source>
        <dbReference type="ARBA" id="ARBA00022801"/>
    </source>
</evidence>
<organism evidence="5">
    <name type="scientific">marine metagenome</name>
    <dbReference type="NCBI Taxonomy" id="408172"/>
    <lineage>
        <taxon>unclassified sequences</taxon>
        <taxon>metagenomes</taxon>
        <taxon>ecological metagenomes</taxon>
    </lineage>
</organism>
<protein>
    <recommendedName>
        <fullName evidence="4">PNPLA domain-containing protein</fullName>
    </recommendedName>
</protein>
<dbReference type="SUPFAM" id="SSF52151">
    <property type="entry name" value="FabD/lysophospholipase-like"/>
    <property type="match status" value="1"/>
</dbReference>
<evidence type="ECO:0000259" key="4">
    <source>
        <dbReference type="PROSITE" id="PS51635"/>
    </source>
</evidence>
<gene>
    <name evidence="5" type="ORF">METZ01_LOCUS105241</name>
</gene>
<evidence type="ECO:0000256" key="3">
    <source>
        <dbReference type="ARBA" id="ARBA00023098"/>
    </source>
</evidence>
<reference evidence="5" key="1">
    <citation type="submission" date="2018-05" db="EMBL/GenBank/DDBJ databases">
        <authorList>
            <person name="Lanie J.A."/>
            <person name="Ng W.-L."/>
            <person name="Kazmierczak K.M."/>
            <person name="Andrzejewski T.M."/>
            <person name="Davidsen T.M."/>
            <person name="Wayne K.J."/>
            <person name="Tettelin H."/>
            <person name="Glass J.I."/>
            <person name="Rusch D."/>
            <person name="Podicherti R."/>
            <person name="Tsui H.-C.T."/>
            <person name="Winkler M.E."/>
        </authorList>
    </citation>
    <scope>NUCLEOTIDE SEQUENCE</scope>
</reference>
<keyword evidence="2" id="KW-0442">Lipid degradation</keyword>
<dbReference type="PANTHER" id="PTHR14226:SF76">
    <property type="entry name" value="NTE FAMILY PROTEIN RSSA"/>
    <property type="match status" value="1"/>
</dbReference>
<dbReference type="InterPro" id="IPR016035">
    <property type="entry name" value="Acyl_Trfase/lysoPLipase"/>
</dbReference>
<dbReference type="PANTHER" id="PTHR14226">
    <property type="entry name" value="NEUROPATHY TARGET ESTERASE/SWISS CHEESE D.MELANOGASTER"/>
    <property type="match status" value="1"/>
</dbReference>
<proteinExistence type="predicted"/>
<evidence type="ECO:0000256" key="2">
    <source>
        <dbReference type="ARBA" id="ARBA00022963"/>
    </source>
</evidence>
<dbReference type="GO" id="GO:0016042">
    <property type="term" value="P:lipid catabolic process"/>
    <property type="evidence" value="ECO:0007669"/>
    <property type="project" value="UniProtKB-KW"/>
</dbReference>
<dbReference type="Gene3D" id="3.40.1090.10">
    <property type="entry name" value="Cytosolic phospholipase A2 catalytic domain"/>
    <property type="match status" value="1"/>
</dbReference>